<protein>
    <recommendedName>
        <fullName evidence="3">NADH dehydrogenase [ubiquinone] iron-sulfur protein 3, mitochondrial</fullName>
    </recommendedName>
</protein>
<evidence type="ECO:0000256" key="5">
    <source>
        <dbReference type="ARBA" id="ARBA00022967"/>
    </source>
</evidence>
<evidence type="ECO:0000256" key="3">
    <source>
        <dbReference type="ARBA" id="ARBA00020084"/>
    </source>
</evidence>
<dbReference type="PANTHER" id="PTHR10884">
    <property type="entry name" value="NADH DEHYDROGENASE UBIQUINONE IRON-SULFUR PROTEIN 3"/>
    <property type="match status" value="1"/>
</dbReference>
<dbReference type="GO" id="GO:0008137">
    <property type="term" value="F:NADH dehydrogenase (ubiquinone) activity"/>
    <property type="evidence" value="ECO:0007669"/>
    <property type="project" value="UniProtKB-EC"/>
</dbReference>
<dbReference type="FunFam" id="3.30.460.80:FF:000002">
    <property type="entry name" value="NADH dehydrogenase iron-sulfur protein 3, mitochondrial"/>
    <property type="match status" value="1"/>
</dbReference>
<accession>A0A448WMD2</accession>
<evidence type="ECO:0000256" key="8">
    <source>
        <dbReference type="ARBA" id="ARBA00049551"/>
    </source>
</evidence>
<comment type="caution">
    <text evidence="11">The sequence shown here is derived from an EMBL/GenBank/DDBJ whole genome shotgun (WGS) entry which is preliminary data.</text>
</comment>
<keyword evidence="5 9" id="KW-1278">Translocase</keyword>
<keyword evidence="6 9" id="KW-0520">NAD</keyword>
<dbReference type="PANTHER" id="PTHR10884:SF14">
    <property type="entry name" value="NADH DEHYDROGENASE [UBIQUINONE] IRON-SULFUR PROTEIN 3, MITOCHONDRIAL"/>
    <property type="match status" value="1"/>
</dbReference>
<dbReference type="GO" id="GO:0016020">
    <property type="term" value="C:membrane"/>
    <property type="evidence" value="ECO:0007669"/>
    <property type="project" value="UniProtKB-ARBA"/>
</dbReference>
<dbReference type="NCBIfam" id="TIGR01961">
    <property type="entry name" value="NuoC_fam"/>
    <property type="match status" value="1"/>
</dbReference>
<evidence type="ECO:0000256" key="4">
    <source>
        <dbReference type="ARBA" id="ARBA00022448"/>
    </source>
</evidence>
<organism evidence="11 12">
    <name type="scientific">Protopolystoma xenopodis</name>
    <dbReference type="NCBI Taxonomy" id="117903"/>
    <lineage>
        <taxon>Eukaryota</taxon>
        <taxon>Metazoa</taxon>
        <taxon>Spiralia</taxon>
        <taxon>Lophotrochozoa</taxon>
        <taxon>Platyhelminthes</taxon>
        <taxon>Monogenea</taxon>
        <taxon>Polyopisthocotylea</taxon>
        <taxon>Polystomatidea</taxon>
        <taxon>Polystomatidae</taxon>
        <taxon>Protopolystoma</taxon>
    </lineage>
</organism>
<evidence type="ECO:0000313" key="12">
    <source>
        <dbReference type="Proteomes" id="UP000784294"/>
    </source>
</evidence>
<evidence type="ECO:0000256" key="2">
    <source>
        <dbReference type="ARBA" id="ARBA00007569"/>
    </source>
</evidence>
<dbReference type="Proteomes" id="UP000784294">
    <property type="component" value="Unassembled WGS sequence"/>
</dbReference>
<proteinExistence type="inferred from homology"/>
<evidence type="ECO:0000256" key="6">
    <source>
        <dbReference type="ARBA" id="ARBA00023027"/>
    </source>
</evidence>
<feature type="domain" description="NADH:ubiquinone oxidoreductase 30kDa subunit" evidence="10">
    <location>
        <begin position="42"/>
        <end position="162"/>
    </location>
</feature>
<dbReference type="PROSITE" id="PS00542">
    <property type="entry name" value="COMPLEX1_30K"/>
    <property type="match status" value="1"/>
</dbReference>
<evidence type="ECO:0000256" key="9">
    <source>
        <dbReference type="RuleBase" id="RU003456"/>
    </source>
</evidence>
<dbReference type="OrthoDB" id="37721at2759"/>
<dbReference type="EMBL" id="CAAALY010024312">
    <property type="protein sequence ID" value="VEL15350.1"/>
    <property type="molecule type" value="Genomic_DNA"/>
</dbReference>
<dbReference type="Pfam" id="PF00329">
    <property type="entry name" value="Complex1_30kDa"/>
    <property type="match status" value="1"/>
</dbReference>
<dbReference type="AlphaFoldDB" id="A0A448WMD2"/>
<dbReference type="InterPro" id="IPR037232">
    <property type="entry name" value="NADH_quin_OxRdtase_su_C/D-like"/>
</dbReference>
<dbReference type="NCBIfam" id="NF004733">
    <property type="entry name" value="PRK06074.1-5"/>
    <property type="match status" value="1"/>
</dbReference>
<comment type="similarity">
    <text evidence="2 9">Belongs to the complex I 30 kDa subunit family.</text>
</comment>
<evidence type="ECO:0000256" key="1">
    <source>
        <dbReference type="ARBA" id="ARBA00004173"/>
    </source>
</evidence>
<evidence type="ECO:0000259" key="10">
    <source>
        <dbReference type="Pfam" id="PF00329"/>
    </source>
</evidence>
<dbReference type="GO" id="GO:0005739">
    <property type="term" value="C:mitochondrion"/>
    <property type="evidence" value="ECO:0007669"/>
    <property type="project" value="UniProtKB-SubCell"/>
</dbReference>
<dbReference type="SUPFAM" id="SSF143243">
    <property type="entry name" value="Nqo5-like"/>
    <property type="match status" value="1"/>
</dbReference>
<name>A0A448WMD2_9PLAT</name>
<dbReference type="InterPro" id="IPR010218">
    <property type="entry name" value="NADH_DH_suC"/>
</dbReference>
<gene>
    <name evidence="11" type="ORF">PXEA_LOCUS8790</name>
</gene>
<dbReference type="HAMAP" id="MF_01357">
    <property type="entry name" value="NDH1_NuoC"/>
    <property type="match status" value="1"/>
</dbReference>
<dbReference type="InterPro" id="IPR020396">
    <property type="entry name" value="NADH_UbQ_OxRdtase_CS"/>
</dbReference>
<reference evidence="11" key="1">
    <citation type="submission" date="2018-11" db="EMBL/GenBank/DDBJ databases">
        <authorList>
            <consortium name="Pathogen Informatics"/>
        </authorList>
    </citation>
    <scope>NUCLEOTIDE SEQUENCE</scope>
</reference>
<keyword evidence="4 9" id="KW-0813">Transport</keyword>
<evidence type="ECO:0000313" key="11">
    <source>
        <dbReference type="EMBL" id="VEL15350.1"/>
    </source>
</evidence>
<comment type="subcellular location">
    <subcellularLocation>
        <location evidence="1">Mitochondrion</location>
    </subcellularLocation>
</comment>
<keyword evidence="12" id="KW-1185">Reference proteome</keyword>
<dbReference type="GO" id="GO:0016651">
    <property type="term" value="F:oxidoreductase activity, acting on NAD(P)H"/>
    <property type="evidence" value="ECO:0007669"/>
    <property type="project" value="InterPro"/>
</dbReference>
<keyword evidence="7" id="KW-0830">Ubiquinone</keyword>
<dbReference type="Gene3D" id="3.30.460.80">
    <property type="entry name" value="NADH:ubiquinone oxidoreductase, 30kDa subunit"/>
    <property type="match status" value="1"/>
</dbReference>
<sequence length="232" mass="27562">MHQAKSWKNPKHLSNFGQYIADCLPKYVQLVELNQVNELSICIHPDGILPVLSFLKDNHNSQFASLADITAIDVPSRKYRFELIYNLLSLRYNSRVRVRTYTDELTPVDSSCCIFQASNWYEREIYDMFGVFFADHPDLRRILNDYGFNGHPERKDFPLSGYTEMRFDEECQRIVIEPLELPQEFRKFEYNTPWETFPAFRDVEKNKDKLIYLGKPQEDQKKLRSLEDTKKE</sequence>
<dbReference type="InterPro" id="IPR001268">
    <property type="entry name" value="NADH_UbQ_OxRdtase_30kDa_su"/>
</dbReference>
<comment type="catalytic activity">
    <reaction evidence="8">
        <text>a ubiquinone + NADH + 5 H(+)(in) = a ubiquinol + NAD(+) + 4 H(+)(out)</text>
        <dbReference type="Rhea" id="RHEA:29091"/>
        <dbReference type="Rhea" id="RHEA-COMP:9565"/>
        <dbReference type="Rhea" id="RHEA-COMP:9566"/>
        <dbReference type="ChEBI" id="CHEBI:15378"/>
        <dbReference type="ChEBI" id="CHEBI:16389"/>
        <dbReference type="ChEBI" id="CHEBI:17976"/>
        <dbReference type="ChEBI" id="CHEBI:57540"/>
        <dbReference type="ChEBI" id="CHEBI:57945"/>
        <dbReference type="EC" id="7.1.1.2"/>
    </reaction>
</comment>
<evidence type="ECO:0000256" key="7">
    <source>
        <dbReference type="ARBA" id="ARBA00023075"/>
    </source>
</evidence>